<dbReference type="Proteomes" id="UP000234456">
    <property type="component" value="Unassembled WGS sequence"/>
</dbReference>
<dbReference type="SUPFAM" id="SSF51182">
    <property type="entry name" value="RmlC-like cupins"/>
    <property type="match status" value="1"/>
</dbReference>
<dbReference type="AlphaFoldDB" id="A0A2N4TNB7"/>
<evidence type="ECO:0000256" key="2">
    <source>
        <dbReference type="PIRSR" id="PIRSR006232-1"/>
    </source>
</evidence>
<dbReference type="OrthoDB" id="321327at2"/>
<dbReference type="CDD" id="cd02910">
    <property type="entry name" value="cupin_Yhhw_N"/>
    <property type="match status" value="1"/>
</dbReference>
<keyword evidence="6" id="KW-0223">Dioxygenase</keyword>
<dbReference type="RefSeq" id="WP_102066495.1">
    <property type="nucleotide sequence ID" value="NZ_PKQE01000004.1"/>
</dbReference>
<evidence type="ECO:0000259" key="5">
    <source>
        <dbReference type="Pfam" id="PF17954"/>
    </source>
</evidence>
<keyword evidence="6" id="KW-0560">Oxidoreductase</keyword>
<feature type="binding site" evidence="2">
    <location>
        <position position="59"/>
    </location>
    <ligand>
        <name>Fe cation</name>
        <dbReference type="ChEBI" id="CHEBI:24875"/>
    </ligand>
</feature>
<dbReference type="Pfam" id="PF17954">
    <property type="entry name" value="Pirin_C_2"/>
    <property type="match status" value="1"/>
</dbReference>
<dbReference type="PIRSF" id="PIRSF006232">
    <property type="entry name" value="Pirin"/>
    <property type="match status" value="1"/>
</dbReference>
<accession>A0A2N4TNB7</accession>
<dbReference type="InterPro" id="IPR012093">
    <property type="entry name" value="Pirin"/>
</dbReference>
<comment type="cofactor">
    <cofactor evidence="2">
        <name>Fe cation</name>
        <dbReference type="ChEBI" id="CHEBI:24875"/>
    </cofactor>
    <text evidence="2">Binds 1 Fe cation per subunit.</text>
</comment>
<reference evidence="6 7" key="1">
    <citation type="submission" date="2017-12" db="EMBL/GenBank/DDBJ databases">
        <title>Draft genome sequence of Ralstonia pickettii 52.</title>
        <authorList>
            <person name="Zheng B."/>
        </authorList>
    </citation>
    <scope>NUCLEOTIDE SEQUENCE [LARGE SCALE GENOMIC DNA]</scope>
    <source>
        <strain evidence="6 7">52</strain>
    </source>
</reference>
<feature type="domain" description="Pirin N-terminal" evidence="4">
    <location>
        <begin position="10"/>
        <end position="119"/>
    </location>
</feature>
<dbReference type="Gene3D" id="2.60.120.10">
    <property type="entry name" value="Jelly Rolls"/>
    <property type="match status" value="2"/>
</dbReference>
<protein>
    <submittedName>
        <fullName evidence="6">Quercetin 2,3-dioxygenase</fullName>
    </submittedName>
</protein>
<dbReference type="InterPro" id="IPR041602">
    <property type="entry name" value="Quercetinase_C"/>
</dbReference>
<evidence type="ECO:0000256" key="1">
    <source>
        <dbReference type="ARBA" id="ARBA00008416"/>
    </source>
</evidence>
<dbReference type="GO" id="GO:0046872">
    <property type="term" value="F:metal ion binding"/>
    <property type="evidence" value="ECO:0007669"/>
    <property type="project" value="UniProtKB-KW"/>
</dbReference>
<evidence type="ECO:0000313" key="6">
    <source>
        <dbReference type="EMBL" id="PLC41194.1"/>
    </source>
</evidence>
<evidence type="ECO:0000256" key="3">
    <source>
        <dbReference type="RuleBase" id="RU003457"/>
    </source>
</evidence>
<feature type="binding site" evidence="2">
    <location>
        <position position="57"/>
    </location>
    <ligand>
        <name>Fe cation</name>
        <dbReference type="ChEBI" id="CHEBI:24875"/>
    </ligand>
</feature>
<dbReference type="InterPro" id="IPR014710">
    <property type="entry name" value="RmlC-like_jellyroll"/>
</dbReference>
<dbReference type="Pfam" id="PF02678">
    <property type="entry name" value="Pirin"/>
    <property type="match status" value="1"/>
</dbReference>
<keyword evidence="2" id="KW-0479">Metal-binding</keyword>
<keyword evidence="2" id="KW-0408">Iron</keyword>
<feature type="domain" description="Quercetin 2,3-dioxygenase C-terminal cupin" evidence="5">
    <location>
        <begin position="146"/>
        <end position="231"/>
    </location>
</feature>
<sequence length="232" mass="25444">MIEIRPSQDRGYADHGWLKSYHSFSFADYMDPEHVQFGPLRVINEDRVAAGMGFGTHGHRDMEIISYVLDGELAHKDSMGNGSVLRRGDVQRMTAGTGVRHSEFNHAQDQTTHFLQIWVLPAQLNLTPGYEERHFDEAAKRGKLALIASADGRDGSVKVHQDMALYAGKFDGAETASLPIAAGRRAYVHVVRGKVSVNGRTLVVGDAAKLTQEEAVTLSGGEDSEVLVFDLP</sequence>
<name>A0A2N4TNB7_RALPI</name>
<feature type="binding site" evidence="2">
    <location>
        <position position="101"/>
    </location>
    <ligand>
        <name>Fe cation</name>
        <dbReference type="ChEBI" id="CHEBI:24875"/>
    </ligand>
</feature>
<proteinExistence type="inferred from homology"/>
<comment type="similarity">
    <text evidence="1 3">Belongs to the pirin family.</text>
</comment>
<dbReference type="EMBL" id="PKQE01000004">
    <property type="protein sequence ID" value="PLC41194.1"/>
    <property type="molecule type" value="Genomic_DNA"/>
</dbReference>
<dbReference type="InterPro" id="IPR011051">
    <property type="entry name" value="RmlC_Cupin_sf"/>
</dbReference>
<feature type="binding site" evidence="2">
    <location>
        <position position="103"/>
    </location>
    <ligand>
        <name>Fe cation</name>
        <dbReference type="ChEBI" id="CHEBI:24875"/>
    </ligand>
</feature>
<dbReference type="GO" id="GO:0051213">
    <property type="term" value="F:dioxygenase activity"/>
    <property type="evidence" value="ECO:0007669"/>
    <property type="project" value="UniProtKB-KW"/>
</dbReference>
<gene>
    <name evidence="6" type="ORF">C0Q88_16420</name>
</gene>
<dbReference type="InterPro" id="IPR003829">
    <property type="entry name" value="Pirin_N_dom"/>
</dbReference>
<evidence type="ECO:0000313" key="7">
    <source>
        <dbReference type="Proteomes" id="UP000234456"/>
    </source>
</evidence>
<dbReference type="PANTHER" id="PTHR43212:SF3">
    <property type="entry name" value="QUERCETIN 2,3-DIOXYGENASE"/>
    <property type="match status" value="1"/>
</dbReference>
<comment type="caution">
    <text evidence="6">The sequence shown here is derived from an EMBL/GenBank/DDBJ whole genome shotgun (WGS) entry which is preliminary data.</text>
</comment>
<dbReference type="CDD" id="cd20311">
    <property type="entry name" value="cupin_Yhhw_C"/>
    <property type="match status" value="1"/>
</dbReference>
<dbReference type="PANTHER" id="PTHR43212">
    <property type="entry name" value="QUERCETIN 2,3-DIOXYGENASE"/>
    <property type="match status" value="1"/>
</dbReference>
<evidence type="ECO:0000259" key="4">
    <source>
        <dbReference type="Pfam" id="PF02678"/>
    </source>
</evidence>
<organism evidence="6 7">
    <name type="scientific">Ralstonia pickettii</name>
    <name type="common">Burkholderia pickettii</name>
    <dbReference type="NCBI Taxonomy" id="329"/>
    <lineage>
        <taxon>Bacteria</taxon>
        <taxon>Pseudomonadati</taxon>
        <taxon>Pseudomonadota</taxon>
        <taxon>Betaproteobacteria</taxon>
        <taxon>Burkholderiales</taxon>
        <taxon>Burkholderiaceae</taxon>
        <taxon>Ralstonia</taxon>
    </lineage>
</organism>